<proteinExistence type="predicted"/>
<name>A0ACB7ZED8_9ERIC</name>
<organism evidence="1 2">
    <name type="scientific">Vaccinium darrowii</name>
    <dbReference type="NCBI Taxonomy" id="229202"/>
    <lineage>
        <taxon>Eukaryota</taxon>
        <taxon>Viridiplantae</taxon>
        <taxon>Streptophyta</taxon>
        <taxon>Embryophyta</taxon>
        <taxon>Tracheophyta</taxon>
        <taxon>Spermatophyta</taxon>
        <taxon>Magnoliopsida</taxon>
        <taxon>eudicotyledons</taxon>
        <taxon>Gunneridae</taxon>
        <taxon>Pentapetalae</taxon>
        <taxon>asterids</taxon>
        <taxon>Ericales</taxon>
        <taxon>Ericaceae</taxon>
        <taxon>Vaccinioideae</taxon>
        <taxon>Vaccinieae</taxon>
        <taxon>Vaccinium</taxon>
    </lineage>
</organism>
<accession>A0ACB7ZED8</accession>
<gene>
    <name evidence="1" type="ORF">Vadar_025975</name>
</gene>
<evidence type="ECO:0000313" key="2">
    <source>
        <dbReference type="Proteomes" id="UP000828048"/>
    </source>
</evidence>
<protein>
    <submittedName>
        <fullName evidence="1">Uncharacterized protein</fullName>
    </submittedName>
</protein>
<reference evidence="1 2" key="1">
    <citation type="journal article" date="2021" name="Hortic Res">
        <title>High-quality reference genome and annotation aids understanding of berry development for evergreen blueberry (Vaccinium darrowii).</title>
        <authorList>
            <person name="Yu J."/>
            <person name="Hulse-Kemp A.M."/>
            <person name="Babiker E."/>
            <person name="Staton M."/>
        </authorList>
    </citation>
    <scope>NUCLEOTIDE SEQUENCE [LARGE SCALE GENOMIC DNA]</scope>
    <source>
        <strain evidence="2">cv. NJ 8807/NJ 8810</strain>
        <tissue evidence="1">Young leaf</tissue>
    </source>
</reference>
<keyword evidence="2" id="KW-1185">Reference proteome</keyword>
<dbReference type="Proteomes" id="UP000828048">
    <property type="component" value="Chromosome 12"/>
</dbReference>
<evidence type="ECO:0000313" key="1">
    <source>
        <dbReference type="EMBL" id="KAH7864115.1"/>
    </source>
</evidence>
<dbReference type="EMBL" id="CM037162">
    <property type="protein sequence ID" value="KAH7864115.1"/>
    <property type="molecule type" value="Genomic_DNA"/>
</dbReference>
<comment type="caution">
    <text evidence="1">The sequence shown here is derived from an EMBL/GenBank/DDBJ whole genome shotgun (WGS) entry which is preliminary data.</text>
</comment>
<sequence>MKRECLSRPALKFIISSSNLNDAVKFSNYFDSAQVVKVDGRRVGMHHTKAPEAERTDLATAVLTIKKLGFQELNDFDFMDPPPLEALTKSLQLLCFLLITFYLAAASVKMLRGAGPASVKMPRGAGRASSGTSYGQTLSVWAMGHAYSDLLLLPGFLKAISGFWDFLLLPFADGSPHIEIQSRVLGNYPT</sequence>